<proteinExistence type="predicted"/>
<accession>A0A540X6M8</accession>
<dbReference type="RefSeq" id="WP_141641556.1">
    <property type="nucleotide sequence ID" value="NZ_VIFM01000017.1"/>
</dbReference>
<dbReference type="Proteomes" id="UP000315369">
    <property type="component" value="Unassembled WGS sequence"/>
</dbReference>
<dbReference type="AlphaFoldDB" id="A0A540X6M8"/>
<comment type="caution">
    <text evidence="2">The sequence shown here is derived from an EMBL/GenBank/DDBJ whole genome shotgun (WGS) entry which is preliminary data.</text>
</comment>
<keyword evidence="3" id="KW-1185">Reference proteome</keyword>
<protein>
    <submittedName>
        <fullName evidence="2">Uncharacterized protein</fullName>
    </submittedName>
</protein>
<feature type="compositionally biased region" description="Basic residues" evidence="1">
    <location>
        <begin position="43"/>
        <end position="53"/>
    </location>
</feature>
<reference evidence="2 3" key="1">
    <citation type="submission" date="2019-06" db="EMBL/GenBank/DDBJ databases">
        <authorList>
            <person name="Livingstone P."/>
            <person name="Whitworth D."/>
        </authorList>
    </citation>
    <scope>NUCLEOTIDE SEQUENCE [LARGE SCALE GENOMIC DNA]</scope>
    <source>
        <strain evidence="2 3">AM401</strain>
    </source>
</reference>
<organism evidence="2 3">
    <name type="scientific">Myxococcus llanfairpwllgwyngyllgogerychwyrndrobwllllantysiliogogogochensis</name>
    <dbReference type="NCBI Taxonomy" id="2590453"/>
    <lineage>
        <taxon>Bacteria</taxon>
        <taxon>Pseudomonadati</taxon>
        <taxon>Myxococcota</taxon>
        <taxon>Myxococcia</taxon>
        <taxon>Myxococcales</taxon>
        <taxon>Cystobacterineae</taxon>
        <taxon>Myxococcaceae</taxon>
        <taxon>Myxococcus</taxon>
    </lineage>
</organism>
<gene>
    <name evidence="2" type="ORF">FJV41_06605</name>
</gene>
<name>A0A540X6M8_9BACT</name>
<sequence length="60" mass="6745">MKAWRVGQSHPHSHSGFERTVVLARREVRGEPDPVRVVDAPRVGRRPGAHSHPLKGVDFE</sequence>
<evidence type="ECO:0000313" key="2">
    <source>
        <dbReference type="EMBL" id="TQF16819.1"/>
    </source>
</evidence>
<evidence type="ECO:0000256" key="1">
    <source>
        <dbReference type="SAM" id="MobiDB-lite"/>
    </source>
</evidence>
<evidence type="ECO:0000313" key="3">
    <source>
        <dbReference type="Proteomes" id="UP000315369"/>
    </source>
</evidence>
<dbReference type="EMBL" id="VIFM01000017">
    <property type="protein sequence ID" value="TQF16819.1"/>
    <property type="molecule type" value="Genomic_DNA"/>
</dbReference>
<feature type="region of interest" description="Disordered" evidence="1">
    <location>
        <begin position="33"/>
        <end position="60"/>
    </location>
</feature>